<dbReference type="GeneID" id="63819617"/>
<sequence length="162" mass="18699">MLINNRGERIKARFHCYKALSTLNNQVPNYLAWLDGILPTSSWYVFRLAYKPRPPVTRSTVRAGRSHNAPGECLRVSRKLRQNATDYGTRYADEHCLHVTRPATIVYISFLVLQREVVPTSFTAVLSRLYRYIFLSQSLIDAISFIGMRHLRLKNTHLSLSC</sequence>
<dbReference type="RefSeq" id="XP_040767755.1">
    <property type="nucleotide sequence ID" value="XM_040902586.1"/>
</dbReference>
<evidence type="ECO:0000313" key="1">
    <source>
        <dbReference type="EMBL" id="KZT10015.1"/>
    </source>
</evidence>
<dbReference type="InParanoid" id="A0A165G9B9"/>
<accession>A0A165G9B9</accession>
<dbReference type="Proteomes" id="UP000076871">
    <property type="component" value="Unassembled WGS sequence"/>
</dbReference>
<proteinExistence type="predicted"/>
<reference evidence="1 2" key="1">
    <citation type="journal article" date="2016" name="Mol. Biol. Evol.">
        <title>Comparative Genomics of Early-Diverging Mushroom-Forming Fungi Provides Insights into the Origins of Lignocellulose Decay Capabilities.</title>
        <authorList>
            <person name="Nagy L.G."/>
            <person name="Riley R."/>
            <person name="Tritt A."/>
            <person name="Adam C."/>
            <person name="Daum C."/>
            <person name="Floudas D."/>
            <person name="Sun H."/>
            <person name="Yadav J.S."/>
            <person name="Pangilinan J."/>
            <person name="Larsson K.H."/>
            <person name="Matsuura K."/>
            <person name="Barry K."/>
            <person name="Labutti K."/>
            <person name="Kuo R."/>
            <person name="Ohm R.A."/>
            <person name="Bhattacharya S.S."/>
            <person name="Shirouzu T."/>
            <person name="Yoshinaga Y."/>
            <person name="Martin F.M."/>
            <person name="Grigoriev I.V."/>
            <person name="Hibbett D.S."/>
        </authorList>
    </citation>
    <scope>NUCLEOTIDE SEQUENCE [LARGE SCALE GENOMIC DNA]</scope>
    <source>
        <strain evidence="1 2">93-53</strain>
    </source>
</reference>
<protein>
    <submittedName>
        <fullName evidence="1">Uncharacterized protein</fullName>
    </submittedName>
</protein>
<dbReference type="AlphaFoldDB" id="A0A165G9B9"/>
<keyword evidence="2" id="KW-1185">Reference proteome</keyword>
<gene>
    <name evidence="1" type="ORF">LAESUDRAFT_468930</name>
</gene>
<dbReference type="OrthoDB" id="9984778at2759"/>
<dbReference type="EMBL" id="KV427610">
    <property type="protein sequence ID" value="KZT10015.1"/>
    <property type="molecule type" value="Genomic_DNA"/>
</dbReference>
<evidence type="ECO:0000313" key="2">
    <source>
        <dbReference type="Proteomes" id="UP000076871"/>
    </source>
</evidence>
<organism evidence="1 2">
    <name type="scientific">Laetiporus sulphureus 93-53</name>
    <dbReference type="NCBI Taxonomy" id="1314785"/>
    <lineage>
        <taxon>Eukaryota</taxon>
        <taxon>Fungi</taxon>
        <taxon>Dikarya</taxon>
        <taxon>Basidiomycota</taxon>
        <taxon>Agaricomycotina</taxon>
        <taxon>Agaricomycetes</taxon>
        <taxon>Polyporales</taxon>
        <taxon>Laetiporus</taxon>
    </lineage>
</organism>
<name>A0A165G9B9_9APHY</name>